<reference evidence="2 3" key="1">
    <citation type="journal article" date="2018" name="Proc. Natl. Acad. Sci. U.S.A.">
        <title>Draft genome sequence of Camellia sinensis var. sinensis provides insights into the evolution of the tea genome and tea quality.</title>
        <authorList>
            <person name="Wei C."/>
            <person name="Yang H."/>
            <person name="Wang S."/>
            <person name="Zhao J."/>
            <person name="Liu C."/>
            <person name="Gao L."/>
            <person name="Xia E."/>
            <person name="Lu Y."/>
            <person name="Tai Y."/>
            <person name="She G."/>
            <person name="Sun J."/>
            <person name="Cao H."/>
            <person name="Tong W."/>
            <person name="Gao Q."/>
            <person name="Li Y."/>
            <person name="Deng W."/>
            <person name="Jiang X."/>
            <person name="Wang W."/>
            <person name="Chen Q."/>
            <person name="Zhang S."/>
            <person name="Li H."/>
            <person name="Wu J."/>
            <person name="Wang P."/>
            <person name="Li P."/>
            <person name="Shi C."/>
            <person name="Zheng F."/>
            <person name="Jian J."/>
            <person name="Huang B."/>
            <person name="Shan D."/>
            <person name="Shi M."/>
            <person name="Fang C."/>
            <person name="Yue Y."/>
            <person name="Li F."/>
            <person name="Li D."/>
            <person name="Wei S."/>
            <person name="Han B."/>
            <person name="Jiang C."/>
            <person name="Yin Y."/>
            <person name="Xia T."/>
            <person name="Zhang Z."/>
            <person name="Bennetzen J.L."/>
            <person name="Zhao S."/>
            <person name="Wan X."/>
        </authorList>
    </citation>
    <scope>NUCLEOTIDE SEQUENCE [LARGE SCALE GENOMIC DNA]</scope>
    <source>
        <strain evidence="3">cv. Shuchazao</strain>
        <tissue evidence="2">Leaf</tissue>
    </source>
</reference>
<dbReference type="EMBL" id="SDRB02011265">
    <property type="protein sequence ID" value="THG02049.1"/>
    <property type="molecule type" value="Genomic_DNA"/>
</dbReference>
<evidence type="ECO:0000259" key="1">
    <source>
        <dbReference type="Pfam" id="PF14629"/>
    </source>
</evidence>
<dbReference type="PANTHER" id="PTHR30238:SF0">
    <property type="entry name" value="THYLAKOID MEMBRANE PROTEIN TERC, CHLOROPLASTIC"/>
    <property type="match status" value="1"/>
</dbReference>
<gene>
    <name evidence="2" type="ORF">TEA_007142</name>
</gene>
<dbReference type="Pfam" id="PF14629">
    <property type="entry name" value="ORC4_C"/>
    <property type="match status" value="1"/>
</dbReference>
<proteinExistence type="predicted"/>
<dbReference type="PANTHER" id="PTHR30238">
    <property type="entry name" value="MEMBRANE BOUND PREDICTED REDOX MODULATOR"/>
    <property type="match status" value="1"/>
</dbReference>
<dbReference type="Proteomes" id="UP000306102">
    <property type="component" value="Unassembled WGS sequence"/>
</dbReference>
<name>A0A4S4DH02_CAMSN</name>
<dbReference type="AlphaFoldDB" id="A0A4S4DH02"/>
<keyword evidence="3" id="KW-1185">Reference proteome</keyword>
<dbReference type="InterPro" id="IPR032705">
    <property type="entry name" value="ORC4_C"/>
</dbReference>
<accession>A0A4S4DH02</accession>
<evidence type="ECO:0000313" key="3">
    <source>
        <dbReference type="Proteomes" id="UP000306102"/>
    </source>
</evidence>
<comment type="caution">
    <text evidence="2">The sequence shown here is derived from an EMBL/GenBank/DDBJ whole genome shotgun (WGS) entry which is preliminary data.</text>
</comment>
<protein>
    <recommendedName>
        <fullName evidence="1">Origin recognition complex subunit 4 C-terminal domain-containing protein</fullName>
    </recommendedName>
</protein>
<sequence length="383" mass="43491">MLQATNTKQTHSFKSHGFSSLEKLVQHHLYHSCIPTTSIQRFRSVSVISSQGDFDFEDPKHHLYHRLLRSVSVISSQGDFDFEDPKHHLHHQIQIGLSDFISERFRFRRSKTPSAPSSTKVSSIVSPSLSETLHFEAYFSALFAGEEEDSDLSDNFVVKTCQKFIPVTSNYDGNRFITIQDGVWKNVLAEERFKRIIDTLSNSDSTYNHLLTFLFSAVSHMDLDSGFLSLENFKAALSSIQRQPKVGCLKGITRDGLLMRMKTAQWKGFDDEMRAVVARNLEGRQINLHPRTNLTEFYQDLANSEKALECLQRVLQIDGRFTKENYLLLHGMGEHSLAQLTLILKNAVGSHLYPQNPVLRLGSQLNFSVEVVAGIPSRIYPLG</sequence>
<organism evidence="2 3">
    <name type="scientific">Camellia sinensis var. sinensis</name>
    <name type="common">China tea</name>
    <dbReference type="NCBI Taxonomy" id="542762"/>
    <lineage>
        <taxon>Eukaryota</taxon>
        <taxon>Viridiplantae</taxon>
        <taxon>Streptophyta</taxon>
        <taxon>Embryophyta</taxon>
        <taxon>Tracheophyta</taxon>
        <taxon>Spermatophyta</taxon>
        <taxon>Magnoliopsida</taxon>
        <taxon>eudicotyledons</taxon>
        <taxon>Gunneridae</taxon>
        <taxon>Pentapetalae</taxon>
        <taxon>asterids</taxon>
        <taxon>Ericales</taxon>
        <taxon>Theaceae</taxon>
        <taxon>Camellia</taxon>
    </lineage>
</organism>
<dbReference type="STRING" id="542762.A0A4S4DH02"/>
<feature type="domain" description="Origin recognition complex subunit 4 C-terminal" evidence="1">
    <location>
        <begin position="186"/>
        <end position="253"/>
    </location>
</feature>
<evidence type="ECO:0000313" key="2">
    <source>
        <dbReference type="EMBL" id="THG02049.1"/>
    </source>
</evidence>